<feature type="region of interest" description="Disordered" evidence="1">
    <location>
        <begin position="34"/>
        <end position="61"/>
    </location>
</feature>
<name>A0ABU1JH82_9PROT</name>
<keyword evidence="3" id="KW-1185">Reference proteome</keyword>
<gene>
    <name evidence="2" type="ORF">E9232_000470</name>
</gene>
<protein>
    <recommendedName>
        <fullName evidence="4">Cbb3-type cytochrome oxidase assembly protein CcoS</fullName>
    </recommendedName>
</protein>
<sequence length="61" mass="6454">MAVITALILWAAIGPSIGVAVGAAFASRHRDDEWDSEAEDVGLPRHGAYPQAPGERVRLDA</sequence>
<evidence type="ECO:0008006" key="4">
    <source>
        <dbReference type="Google" id="ProtNLM"/>
    </source>
</evidence>
<dbReference type="Proteomes" id="UP001262410">
    <property type="component" value="Unassembled WGS sequence"/>
</dbReference>
<dbReference type="EMBL" id="JAVDPW010000001">
    <property type="protein sequence ID" value="MDR6287971.1"/>
    <property type="molecule type" value="Genomic_DNA"/>
</dbReference>
<accession>A0ABU1JH82</accession>
<reference evidence="2 3" key="1">
    <citation type="submission" date="2023-07" db="EMBL/GenBank/DDBJ databases">
        <title>Sorghum-associated microbial communities from plants grown in Nebraska, USA.</title>
        <authorList>
            <person name="Schachtman D."/>
        </authorList>
    </citation>
    <scope>NUCLEOTIDE SEQUENCE [LARGE SCALE GENOMIC DNA]</scope>
    <source>
        <strain evidence="2 3">584</strain>
    </source>
</reference>
<proteinExistence type="predicted"/>
<organism evidence="2 3">
    <name type="scientific">Inquilinus ginsengisoli</name>
    <dbReference type="NCBI Taxonomy" id="363840"/>
    <lineage>
        <taxon>Bacteria</taxon>
        <taxon>Pseudomonadati</taxon>
        <taxon>Pseudomonadota</taxon>
        <taxon>Alphaproteobacteria</taxon>
        <taxon>Rhodospirillales</taxon>
        <taxon>Rhodospirillaceae</taxon>
        <taxon>Inquilinus</taxon>
    </lineage>
</organism>
<evidence type="ECO:0000256" key="1">
    <source>
        <dbReference type="SAM" id="MobiDB-lite"/>
    </source>
</evidence>
<dbReference type="RefSeq" id="WP_309791904.1">
    <property type="nucleotide sequence ID" value="NZ_JAVDPW010000001.1"/>
</dbReference>
<comment type="caution">
    <text evidence="2">The sequence shown here is derived from an EMBL/GenBank/DDBJ whole genome shotgun (WGS) entry which is preliminary data.</text>
</comment>
<evidence type="ECO:0000313" key="3">
    <source>
        <dbReference type="Proteomes" id="UP001262410"/>
    </source>
</evidence>
<evidence type="ECO:0000313" key="2">
    <source>
        <dbReference type="EMBL" id="MDR6287971.1"/>
    </source>
</evidence>